<dbReference type="GO" id="GO:0007062">
    <property type="term" value="P:sister chromatid cohesion"/>
    <property type="evidence" value="ECO:0007669"/>
    <property type="project" value="TreeGrafter"/>
</dbReference>
<dbReference type="InterPro" id="IPR003395">
    <property type="entry name" value="RecF/RecN/SMC_N"/>
</dbReference>
<proteinExistence type="predicted"/>
<reference evidence="7 8" key="1">
    <citation type="submission" date="2022-09" db="EMBL/GenBank/DDBJ databases">
        <authorList>
            <person name="Palmer J.M."/>
        </authorList>
    </citation>
    <scope>NUCLEOTIDE SEQUENCE [LARGE SCALE GENOMIC DNA]</scope>
    <source>
        <strain evidence="7 8">DSM 7382</strain>
    </source>
</reference>
<sequence>MELLSGGEKTVAALALLFAIHSYQPSPFFVLDEVDAALDNSNVNKVANYLKKYAGPDFQFIVISLKSSLFEKSDALVGIYREQKENSSKTVTLDLRDYPEEETQVPLTDAAA</sequence>
<dbReference type="GO" id="GO:0051301">
    <property type="term" value="P:cell division"/>
    <property type="evidence" value="ECO:0007669"/>
    <property type="project" value="UniProtKB-KW"/>
</dbReference>
<evidence type="ECO:0000256" key="1">
    <source>
        <dbReference type="ARBA" id="ARBA00004123"/>
    </source>
</evidence>
<dbReference type="AlphaFoldDB" id="A0AAW0FXR7"/>
<keyword evidence="4" id="KW-0539">Nucleus</keyword>
<name>A0AAW0FXR7_9APHY</name>
<comment type="subcellular location">
    <subcellularLocation>
        <location evidence="1">Nucleus</location>
    </subcellularLocation>
</comment>
<dbReference type="Proteomes" id="UP001385951">
    <property type="component" value="Unassembled WGS sequence"/>
</dbReference>
<evidence type="ECO:0000259" key="6">
    <source>
        <dbReference type="Pfam" id="PF02463"/>
    </source>
</evidence>
<dbReference type="PANTHER" id="PTHR18937:SF12">
    <property type="entry name" value="STRUCTURAL MAINTENANCE OF CHROMOSOMES PROTEIN"/>
    <property type="match status" value="1"/>
</dbReference>
<evidence type="ECO:0000313" key="7">
    <source>
        <dbReference type="EMBL" id="KAK7684092.1"/>
    </source>
</evidence>
<evidence type="ECO:0000313" key="8">
    <source>
        <dbReference type="Proteomes" id="UP001385951"/>
    </source>
</evidence>
<evidence type="ECO:0000256" key="3">
    <source>
        <dbReference type="ARBA" id="ARBA00022776"/>
    </source>
</evidence>
<dbReference type="SUPFAM" id="SSF52540">
    <property type="entry name" value="P-loop containing nucleoside triphosphate hydrolases"/>
    <property type="match status" value="1"/>
</dbReference>
<accession>A0AAW0FXR7</accession>
<dbReference type="GO" id="GO:0005634">
    <property type="term" value="C:nucleus"/>
    <property type="evidence" value="ECO:0007669"/>
    <property type="project" value="UniProtKB-SubCell"/>
</dbReference>
<organism evidence="7 8">
    <name type="scientific">Cerrena zonata</name>
    <dbReference type="NCBI Taxonomy" id="2478898"/>
    <lineage>
        <taxon>Eukaryota</taxon>
        <taxon>Fungi</taxon>
        <taxon>Dikarya</taxon>
        <taxon>Basidiomycota</taxon>
        <taxon>Agaricomycotina</taxon>
        <taxon>Agaricomycetes</taxon>
        <taxon>Polyporales</taxon>
        <taxon>Cerrenaceae</taxon>
        <taxon>Cerrena</taxon>
    </lineage>
</organism>
<evidence type="ECO:0000256" key="4">
    <source>
        <dbReference type="ARBA" id="ARBA00023242"/>
    </source>
</evidence>
<evidence type="ECO:0000256" key="2">
    <source>
        <dbReference type="ARBA" id="ARBA00022618"/>
    </source>
</evidence>
<keyword evidence="3" id="KW-0498">Mitosis</keyword>
<feature type="domain" description="RecF/RecN/SMC N-terminal" evidence="6">
    <location>
        <begin position="3"/>
        <end position="86"/>
    </location>
</feature>
<dbReference type="EMBL" id="JASBNA010000027">
    <property type="protein sequence ID" value="KAK7684092.1"/>
    <property type="molecule type" value="Genomic_DNA"/>
</dbReference>
<protein>
    <submittedName>
        <fullName evidence="7">Structural maintenance of chromosomes protein 1</fullName>
    </submittedName>
</protein>
<dbReference type="Pfam" id="PF02463">
    <property type="entry name" value="SMC_N"/>
    <property type="match status" value="1"/>
</dbReference>
<keyword evidence="2" id="KW-0132">Cell division</keyword>
<keyword evidence="8" id="KW-1185">Reference proteome</keyword>
<dbReference type="GO" id="GO:0008278">
    <property type="term" value="C:cohesin complex"/>
    <property type="evidence" value="ECO:0007669"/>
    <property type="project" value="TreeGrafter"/>
</dbReference>
<gene>
    <name evidence="7" type="primary">SMC1</name>
    <name evidence="7" type="ORF">QCA50_012734</name>
</gene>
<keyword evidence="5" id="KW-0131">Cell cycle</keyword>
<comment type="caution">
    <text evidence="7">The sequence shown here is derived from an EMBL/GenBank/DDBJ whole genome shotgun (WGS) entry which is preliminary data.</text>
</comment>
<dbReference type="InterPro" id="IPR027417">
    <property type="entry name" value="P-loop_NTPase"/>
</dbReference>
<dbReference type="GO" id="GO:0003677">
    <property type="term" value="F:DNA binding"/>
    <property type="evidence" value="ECO:0007669"/>
    <property type="project" value="TreeGrafter"/>
</dbReference>
<dbReference type="Gene3D" id="3.40.50.300">
    <property type="entry name" value="P-loop containing nucleotide triphosphate hydrolases"/>
    <property type="match status" value="1"/>
</dbReference>
<evidence type="ECO:0000256" key="5">
    <source>
        <dbReference type="ARBA" id="ARBA00023306"/>
    </source>
</evidence>
<dbReference type="PANTHER" id="PTHR18937">
    <property type="entry name" value="STRUCTURAL MAINTENANCE OF CHROMOSOMES SMC FAMILY MEMBER"/>
    <property type="match status" value="1"/>
</dbReference>